<dbReference type="EMBL" id="CP155573">
    <property type="protein sequence ID" value="XFO69410.1"/>
    <property type="molecule type" value="Genomic_DNA"/>
</dbReference>
<dbReference type="RefSeq" id="WP_169718041.1">
    <property type="nucleotide sequence ID" value="NZ_CP155573.1"/>
</dbReference>
<keyword evidence="1" id="KW-0812">Transmembrane</keyword>
<gene>
    <name evidence="2" type="ORF">SPSIL_056440</name>
</gene>
<sequence length="51" mass="5864">MNKEKIKNVLDDVGRKANWAIDGFAAFHNFEKWQVWLAIAIVIVLIVVIIL</sequence>
<evidence type="ECO:0000313" key="2">
    <source>
        <dbReference type="EMBL" id="XFO69410.1"/>
    </source>
</evidence>
<keyword evidence="3" id="KW-1185">Reference proteome</keyword>
<accession>A0ABZ3IUY5</accession>
<organism evidence="2 3">
    <name type="scientific">Sporomusa silvacetica DSM 10669</name>
    <dbReference type="NCBI Taxonomy" id="1123289"/>
    <lineage>
        <taxon>Bacteria</taxon>
        <taxon>Bacillati</taxon>
        <taxon>Bacillota</taxon>
        <taxon>Negativicutes</taxon>
        <taxon>Selenomonadales</taxon>
        <taxon>Sporomusaceae</taxon>
        <taxon>Sporomusa</taxon>
    </lineage>
</organism>
<keyword evidence="1" id="KW-0472">Membrane</keyword>
<protein>
    <submittedName>
        <fullName evidence="2">Uncharacterized protein</fullName>
    </submittedName>
</protein>
<keyword evidence="1" id="KW-1133">Transmembrane helix</keyword>
<reference evidence="2" key="1">
    <citation type="submission" date="2024-05" db="EMBL/GenBank/DDBJ databases">
        <title>Isolation and characterization of Sporomusa carbonis sp. nov., a carboxydotrophic hydrogenogen in the genus of Sporomusa isolated from a charcoal burning pile.</title>
        <authorList>
            <person name="Boeer T."/>
            <person name="Rosenbaum F."/>
            <person name="Eysell L."/>
            <person name="Mueller V."/>
            <person name="Daniel R."/>
            <person name="Poehlein A."/>
        </authorList>
    </citation>
    <scope>NUCLEOTIDE SEQUENCE [LARGE SCALE GENOMIC DNA]</scope>
    <source>
        <strain evidence="2">DSM 10669</strain>
    </source>
</reference>
<feature type="transmembrane region" description="Helical" evidence="1">
    <location>
        <begin position="33"/>
        <end position="50"/>
    </location>
</feature>
<proteinExistence type="predicted"/>
<evidence type="ECO:0000256" key="1">
    <source>
        <dbReference type="SAM" id="Phobius"/>
    </source>
</evidence>
<dbReference type="Proteomes" id="UP000216752">
    <property type="component" value="Chromosome"/>
</dbReference>
<name>A0ABZ3IUY5_9FIRM</name>
<evidence type="ECO:0000313" key="3">
    <source>
        <dbReference type="Proteomes" id="UP000216752"/>
    </source>
</evidence>